<evidence type="ECO:0000256" key="4">
    <source>
        <dbReference type="ARBA" id="ARBA00022776"/>
    </source>
</evidence>
<dbReference type="SUPFAM" id="SSF46785">
    <property type="entry name" value="Winged helix' DNA-binding domain"/>
    <property type="match status" value="1"/>
</dbReference>
<protein>
    <recommendedName>
        <fullName evidence="13">Rad21/Rec8-like protein N-terminal domain-containing protein</fullName>
    </recommendedName>
</protein>
<evidence type="ECO:0008006" key="13">
    <source>
        <dbReference type="Google" id="ProtNLM"/>
    </source>
</evidence>
<feature type="compositionally biased region" description="Polar residues" evidence="8">
    <location>
        <begin position="280"/>
        <end position="289"/>
    </location>
</feature>
<evidence type="ECO:0000256" key="7">
    <source>
        <dbReference type="ARBA" id="ARBA00064543"/>
    </source>
</evidence>
<evidence type="ECO:0000256" key="5">
    <source>
        <dbReference type="ARBA" id="ARBA00022829"/>
    </source>
</evidence>
<dbReference type="GO" id="GO:0051301">
    <property type="term" value="P:cell division"/>
    <property type="evidence" value="ECO:0007669"/>
    <property type="project" value="UniProtKB-KW"/>
</dbReference>
<dbReference type="GO" id="GO:1990414">
    <property type="term" value="P:replication-born double-strand break repair via sister chromatid exchange"/>
    <property type="evidence" value="ECO:0007669"/>
    <property type="project" value="TreeGrafter"/>
</dbReference>
<sequence>MDPAVPIALRMSAHLLLGVVRIYSKKVDYLLYDCNAARTHLYKVFPSVLNHTLPEDAGQAPVHSITMPATFDLDLLTVDYEIDTDGYEDVHKRSQEEITLPDQIPIVPNNYVTICFDEDETFGYSNAQLRPDSEATPMEEVIISQSPSTNVEDVQDGGPSFRRESHTTNHSGDDNVRIFQDSIIKETMPVEELRNPSNDNDTIGNLPDLGFNETEPNMDFNQTVNEKDQTVETSPTQPAGPQTPVSTQDGASDAQVCGGQDSRPTFECGSVEFRPLPTPQMEQGPQDQVQDQRHPRGRKRKQFFDDPIVLPNSFMRETLNDTRKILRKRKDVTTYTFDSWEFKCKRLKEDIFDQPLFTGTCKELINIHKREYIHSKAHLVISEENHLDNATSTSPINQVADEPITDAPEIIVNASGVEEIEQICSVVNAPPPTIPTHSIDTEPIIEGTYESPVRGATPTSVSETVEIPYGATSPRAHASEIVTPSTYQDTILHNYDIPDTNQLINSPEKDDLWFLAPENNTPATASSQSTSKSISTLSERTRGLAQYLKDYSPCTTIPEHPAEDFSLNKILDGKTRKMAARMFFEVLVLKTHDLIDGVKQEEPYGDVSFKLTPTLSKAKI</sequence>
<evidence type="ECO:0000259" key="9">
    <source>
        <dbReference type="Pfam" id="PF04824"/>
    </source>
</evidence>
<dbReference type="PANTHER" id="PTHR12585:SF55">
    <property type="entry name" value="SISTER CHROMATID COHESION 1 PROTEIN 3"/>
    <property type="match status" value="1"/>
</dbReference>
<dbReference type="FunFam" id="1.10.10.580:FF:000002">
    <property type="entry name" value="Sister chromatid cohesion 1 protein 4"/>
    <property type="match status" value="1"/>
</dbReference>
<feature type="domain" description="Rad21/Rec8-like protein C-terminal eukaryotic" evidence="9">
    <location>
        <begin position="562"/>
        <end position="614"/>
    </location>
</feature>
<proteinExistence type="inferred from homology"/>
<evidence type="ECO:0000259" key="10">
    <source>
        <dbReference type="Pfam" id="PF04825"/>
    </source>
</evidence>
<dbReference type="InterPro" id="IPR006910">
    <property type="entry name" value="Rad21_Rec8_N"/>
</dbReference>
<reference evidence="12" key="1">
    <citation type="journal article" date="2017" name="Front. Plant Sci.">
        <title>Climate Clever Clovers: New Paradigm to Reduce the Environmental Footprint of Ruminants by Breeding Low Methanogenic Forages Utilizing Haplotype Variation.</title>
        <authorList>
            <person name="Kaur P."/>
            <person name="Appels R."/>
            <person name="Bayer P.E."/>
            <person name="Keeble-Gagnere G."/>
            <person name="Wang J."/>
            <person name="Hirakawa H."/>
            <person name="Shirasawa K."/>
            <person name="Vercoe P."/>
            <person name="Stefanova K."/>
            <person name="Durmic Z."/>
            <person name="Nichols P."/>
            <person name="Revell C."/>
            <person name="Isobe S.N."/>
            <person name="Edwards D."/>
            <person name="Erskine W."/>
        </authorList>
    </citation>
    <scope>NUCLEOTIDE SEQUENCE [LARGE SCALE GENOMIC DNA]</scope>
    <source>
        <strain evidence="12">cv. Daliak</strain>
    </source>
</reference>
<organism evidence="11 12">
    <name type="scientific">Trifolium subterraneum</name>
    <name type="common">Subterranean clover</name>
    <dbReference type="NCBI Taxonomy" id="3900"/>
    <lineage>
        <taxon>Eukaryota</taxon>
        <taxon>Viridiplantae</taxon>
        <taxon>Streptophyta</taxon>
        <taxon>Embryophyta</taxon>
        <taxon>Tracheophyta</taxon>
        <taxon>Spermatophyta</taxon>
        <taxon>Magnoliopsida</taxon>
        <taxon>eudicotyledons</taxon>
        <taxon>Gunneridae</taxon>
        <taxon>Pentapetalae</taxon>
        <taxon>rosids</taxon>
        <taxon>fabids</taxon>
        <taxon>Fabales</taxon>
        <taxon>Fabaceae</taxon>
        <taxon>Papilionoideae</taxon>
        <taxon>50 kb inversion clade</taxon>
        <taxon>NPAAA clade</taxon>
        <taxon>Hologalegina</taxon>
        <taxon>IRL clade</taxon>
        <taxon>Trifolieae</taxon>
        <taxon>Trifolium</taxon>
    </lineage>
</organism>
<name>A0A2Z6MZG8_TRISU</name>
<dbReference type="Gene3D" id="1.10.10.580">
    <property type="entry name" value="Structural maintenance of chromosome 1. Chain E"/>
    <property type="match status" value="1"/>
</dbReference>
<dbReference type="GO" id="GO:0008278">
    <property type="term" value="C:cohesin complex"/>
    <property type="evidence" value="ECO:0007669"/>
    <property type="project" value="InterPro"/>
</dbReference>
<feature type="region of interest" description="Disordered" evidence="8">
    <location>
        <begin position="144"/>
        <end position="174"/>
    </location>
</feature>
<keyword evidence="6" id="KW-0539">Nucleus</keyword>
<comment type="subunit">
    <text evidence="7">Component of the cohesin complex.</text>
</comment>
<dbReference type="InterPro" id="IPR023093">
    <property type="entry name" value="ScpA-like_C"/>
</dbReference>
<dbReference type="GO" id="GO:0007059">
    <property type="term" value="P:chromosome segregation"/>
    <property type="evidence" value="ECO:0007669"/>
    <property type="project" value="UniProtKB-KW"/>
</dbReference>
<evidence type="ECO:0000256" key="8">
    <source>
        <dbReference type="SAM" id="MobiDB-lite"/>
    </source>
</evidence>
<feature type="domain" description="Rad21/Rec8-like protein N-terminal" evidence="10">
    <location>
        <begin position="1"/>
        <end position="55"/>
    </location>
</feature>
<dbReference type="OrthoDB" id="10071381at2759"/>
<feature type="region of interest" description="Disordered" evidence="8">
    <location>
        <begin position="192"/>
        <end position="302"/>
    </location>
</feature>
<dbReference type="GO" id="GO:0005634">
    <property type="term" value="C:nucleus"/>
    <property type="evidence" value="ECO:0007669"/>
    <property type="project" value="UniProtKB-SubCell"/>
</dbReference>
<dbReference type="Pfam" id="PF04824">
    <property type="entry name" value="Rad21_Rec8"/>
    <property type="match status" value="1"/>
</dbReference>
<keyword evidence="5" id="KW-0159">Chromosome partition</keyword>
<dbReference type="CDD" id="cd21793">
    <property type="entry name" value="Rad21_Rec8_M_AtSYN1-like"/>
    <property type="match status" value="1"/>
</dbReference>
<dbReference type="Proteomes" id="UP000242715">
    <property type="component" value="Unassembled WGS sequence"/>
</dbReference>
<keyword evidence="4" id="KW-0498">Mitosis</keyword>
<accession>A0A2Z6MZG8</accession>
<dbReference type="InterPro" id="IPR036390">
    <property type="entry name" value="WH_DNA-bd_sf"/>
</dbReference>
<dbReference type="InterPro" id="IPR039781">
    <property type="entry name" value="Rad21/Rec8-like"/>
</dbReference>
<evidence type="ECO:0000313" key="12">
    <source>
        <dbReference type="Proteomes" id="UP000242715"/>
    </source>
</evidence>
<dbReference type="EMBL" id="DF973243">
    <property type="protein sequence ID" value="GAU22257.1"/>
    <property type="molecule type" value="Genomic_DNA"/>
</dbReference>
<comment type="similarity">
    <text evidence="2">Belongs to the rad21 family.</text>
</comment>
<dbReference type="GO" id="GO:0003682">
    <property type="term" value="F:chromatin binding"/>
    <property type="evidence" value="ECO:0007669"/>
    <property type="project" value="TreeGrafter"/>
</dbReference>
<evidence type="ECO:0000256" key="2">
    <source>
        <dbReference type="ARBA" id="ARBA00009870"/>
    </source>
</evidence>
<evidence type="ECO:0000256" key="1">
    <source>
        <dbReference type="ARBA" id="ARBA00004123"/>
    </source>
</evidence>
<keyword evidence="3" id="KW-0132">Cell division</keyword>
<dbReference type="Pfam" id="PF04825">
    <property type="entry name" value="Rad21_Rec8_N"/>
    <property type="match status" value="1"/>
</dbReference>
<evidence type="ECO:0000256" key="6">
    <source>
        <dbReference type="ARBA" id="ARBA00023242"/>
    </source>
</evidence>
<dbReference type="AlphaFoldDB" id="A0A2Z6MZG8"/>
<comment type="subcellular location">
    <subcellularLocation>
        <location evidence="1">Nucleus</location>
    </subcellularLocation>
</comment>
<feature type="compositionally biased region" description="Basic and acidic residues" evidence="8">
    <location>
        <begin position="161"/>
        <end position="174"/>
    </location>
</feature>
<feature type="compositionally biased region" description="Polar residues" evidence="8">
    <location>
        <begin position="231"/>
        <end position="250"/>
    </location>
</feature>
<dbReference type="InterPro" id="IPR006909">
    <property type="entry name" value="Rad21/Rec8_C_eu"/>
</dbReference>
<dbReference type="PANTHER" id="PTHR12585">
    <property type="entry name" value="SCC1 / RAD21 FAMILY MEMBER"/>
    <property type="match status" value="1"/>
</dbReference>
<gene>
    <name evidence="11" type="ORF">TSUD_227930</name>
</gene>
<evidence type="ECO:0000256" key="3">
    <source>
        <dbReference type="ARBA" id="ARBA00022618"/>
    </source>
</evidence>
<dbReference type="GO" id="GO:0007062">
    <property type="term" value="P:sister chromatid cohesion"/>
    <property type="evidence" value="ECO:0007669"/>
    <property type="project" value="InterPro"/>
</dbReference>
<keyword evidence="4" id="KW-0131">Cell cycle</keyword>
<evidence type="ECO:0000313" key="11">
    <source>
        <dbReference type="EMBL" id="GAU22257.1"/>
    </source>
</evidence>
<keyword evidence="12" id="KW-1185">Reference proteome</keyword>